<feature type="region of interest" description="Disordered" evidence="1">
    <location>
        <begin position="1"/>
        <end position="45"/>
    </location>
</feature>
<evidence type="ECO:0000256" key="1">
    <source>
        <dbReference type="SAM" id="MobiDB-lite"/>
    </source>
</evidence>
<evidence type="ECO:0000313" key="2">
    <source>
        <dbReference type="EMBL" id="TQM75101.1"/>
    </source>
</evidence>
<reference evidence="2 3" key="1">
    <citation type="submission" date="2019-06" db="EMBL/GenBank/DDBJ databases">
        <title>Sequencing the genomes of 1000 actinobacteria strains.</title>
        <authorList>
            <person name="Klenk H.-P."/>
        </authorList>
    </citation>
    <scope>NUCLEOTIDE SEQUENCE [LARGE SCALE GENOMIC DNA]</scope>
    <source>
        <strain evidence="2 3">DSM 43186</strain>
    </source>
</reference>
<comment type="caution">
    <text evidence="2">The sequence shown here is derived from an EMBL/GenBank/DDBJ whole genome shotgun (WGS) entry which is preliminary data.</text>
</comment>
<gene>
    <name evidence="2" type="ORF">FHX40_1800</name>
</gene>
<proteinExistence type="predicted"/>
<name>A0A543IX01_9ACTN</name>
<evidence type="ECO:0000313" key="3">
    <source>
        <dbReference type="Proteomes" id="UP000319213"/>
    </source>
</evidence>
<dbReference type="EMBL" id="VFPQ01000001">
    <property type="protein sequence ID" value="TQM75101.1"/>
    <property type="molecule type" value="Genomic_DNA"/>
</dbReference>
<accession>A0A543IX01</accession>
<sequence length="45" mass="4509">MAFDGVTTASAGIATTGGGEPRRARRRAGTRNADETPGALDAHAP</sequence>
<keyword evidence="3" id="KW-1185">Reference proteome</keyword>
<dbReference type="AlphaFoldDB" id="A0A543IX01"/>
<dbReference type="Proteomes" id="UP000319213">
    <property type="component" value="Unassembled WGS sequence"/>
</dbReference>
<organism evidence="2 3">
    <name type="scientific">Thermopolyspora flexuosa</name>
    <dbReference type="NCBI Taxonomy" id="103836"/>
    <lineage>
        <taxon>Bacteria</taxon>
        <taxon>Bacillati</taxon>
        <taxon>Actinomycetota</taxon>
        <taxon>Actinomycetes</taxon>
        <taxon>Streptosporangiales</taxon>
        <taxon>Streptosporangiaceae</taxon>
        <taxon>Thermopolyspora</taxon>
    </lineage>
</organism>
<protein>
    <submittedName>
        <fullName evidence="2">Uncharacterized protein</fullName>
    </submittedName>
</protein>